<dbReference type="GO" id="GO:0005634">
    <property type="term" value="C:nucleus"/>
    <property type="evidence" value="ECO:0007669"/>
    <property type="project" value="UniProtKB-SubCell"/>
</dbReference>
<dbReference type="CDD" id="cd12148">
    <property type="entry name" value="fungal_TF_MHR"/>
    <property type="match status" value="1"/>
</dbReference>
<dbReference type="Pfam" id="PF04082">
    <property type="entry name" value="Fungal_trans"/>
    <property type="match status" value="1"/>
</dbReference>
<dbReference type="InterPro" id="IPR036864">
    <property type="entry name" value="Zn2-C6_fun-type_DNA-bd_sf"/>
</dbReference>
<evidence type="ECO:0000256" key="5">
    <source>
        <dbReference type="ARBA" id="ARBA00023163"/>
    </source>
</evidence>
<keyword evidence="4" id="KW-0238">DNA-binding</keyword>
<dbReference type="SMART" id="SM00066">
    <property type="entry name" value="GAL4"/>
    <property type="match status" value="1"/>
</dbReference>
<evidence type="ECO:0000313" key="9">
    <source>
        <dbReference type="EMBL" id="KAF1913597.1"/>
    </source>
</evidence>
<sequence length="667" mass="74001">MGDNNGYRLSHAQKRCSEDAGGRHDDGRRRAPPSRMRACAECKKHKIRCEPVVGKSKCAKCIRSGVECVPYNLNQRFLEEDASWKANATVKLSQLRSAVQLLLRHSNLPDLEHASSPVLSSRNWSPSASVVSDQNMVVAPLMDMSRGSTAELEDSGLATVPMDSLYDLMRIRTLSSDNRHGSSLASPKEDFIAQGRVSLKEAEELFGRFMKDIRLYLWAGILFPYKSLEAVRGNSSLLTAAMLTIAALHTPGGDEALQKCYNIFVSLAYNTCLSRPQNLDDIRAQALAAFYLSNLSWKLSGLAVRSAVELNVHQSFQKLMRGHDDQRDNVRLWYALYVCEHQCSIAYGRPATIHEDAAIKNIEQFLDSPHIKPEDVRLCAQVSLFRILTEAYNTFGSDPDHALTEADLHQLHFFNVAIEQWRPAWESRSADSRGIGSYPSKGVVLYYHFARVHLNSLALRALPLPNPGALEALSYDRREAAKIAISAATSTLVLIFEEPDLRSAMPAVPVFTHTMVAFCATFLLKIVKTWGHLAPGHQSPMMVNSDSNNIPLDLNVPQILALARRSADFLAKVAENVNEKHLTSHIVQGINDLLDGLDVIDTPGSANTFEIDGLSEIDTLHSHTSGSAASEVAFGTNDLEHFGFGFDENFLKQVSYTNLDFWETPSY</sequence>
<dbReference type="CDD" id="cd00067">
    <property type="entry name" value="GAL4"/>
    <property type="match status" value="1"/>
</dbReference>
<dbReference type="GO" id="GO:0000976">
    <property type="term" value="F:transcription cis-regulatory region binding"/>
    <property type="evidence" value="ECO:0007669"/>
    <property type="project" value="TreeGrafter"/>
</dbReference>
<feature type="domain" description="Zn(2)-C6 fungal-type" evidence="8">
    <location>
        <begin position="38"/>
        <end position="69"/>
    </location>
</feature>
<evidence type="ECO:0000256" key="7">
    <source>
        <dbReference type="SAM" id="MobiDB-lite"/>
    </source>
</evidence>
<accession>A0A6A5QHP3</accession>
<name>A0A6A5QHP3_AMPQU</name>
<feature type="region of interest" description="Disordered" evidence="7">
    <location>
        <begin position="1"/>
        <end position="33"/>
    </location>
</feature>
<keyword evidence="10" id="KW-1185">Reference proteome</keyword>
<evidence type="ECO:0000256" key="6">
    <source>
        <dbReference type="ARBA" id="ARBA00023242"/>
    </source>
</evidence>
<keyword evidence="3" id="KW-0805">Transcription regulation</keyword>
<dbReference type="EMBL" id="ML979138">
    <property type="protein sequence ID" value="KAF1913597.1"/>
    <property type="molecule type" value="Genomic_DNA"/>
</dbReference>
<dbReference type="PANTHER" id="PTHR31845">
    <property type="entry name" value="FINGER DOMAIN PROTEIN, PUTATIVE-RELATED"/>
    <property type="match status" value="1"/>
</dbReference>
<dbReference type="PROSITE" id="PS00463">
    <property type="entry name" value="ZN2_CY6_FUNGAL_1"/>
    <property type="match status" value="1"/>
</dbReference>
<evidence type="ECO:0000256" key="2">
    <source>
        <dbReference type="ARBA" id="ARBA00022723"/>
    </source>
</evidence>
<keyword evidence="5" id="KW-0804">Transcription</keyword>
<dbReference type="Gene3D" id="4.10.240.10">
    <property type="entry name" value="Zn(2)-C6 fungal-type DNA-binding domain"/>
    <property type="match status" value="1"/>
</dbReference>
<keyword evidence="2" id="KW-0479">Metal-binding</keyword>
<proteinExistence type="predicted"/>
<protein>
    <recommendedName>
        <fullName evidence="8">Zn(2)-C6 fungal-type domain-containing protein</fullName>
    </recommendedName>
</protein>
<evidence type="ECO:0000259" key="8">
    <source>
        <dbReference type="PROSITE" id="PS50048"/>
    </source>
</evidence>
<dbReference type="InterPro" id="IPR051089">
    <property type="entry name" value="prtT"/>
</dbReference>
<dbReference type="Proteomes" id="UP000800096">
    <property type="component" value="Unassembled WGS sequence"/>
</dbReference>
<dbReference type="GO" id="GO:0008270">
    <property type="term" value="F:zinc ion binding"/>
    <property type="evidence" value="ECO:0007669"/>
    <property type="project" value="InterPro"/>
</dbReference>
<gene>
    <name evidence="9" type="ORF">BDU57DRAFT_316325</name>
</gene>
<dbReference type="SUPFAM" id="SSF57701">
    <property type="entry name" value="Zn2/Cys6 DNA-binding domain"/>
    <property type="match status" value="1"/>
</dbReference>
<evidence type="ECO:0000313" key="10">
    <source>
        <dbReference type="Proteomes" id="UP000800096"/>
    </source>
</evidence>
<dbReference type="PANTHER" id="PTHR31845:SF17">
    <property type="entry name" value="ZN(II)2CYS6 TRANSCRIPTION FACTOR (EUROFUNG)"/>
    <property type="match status" value="1"/>
</dbReference>
<dbReference type="Pfam" id="PF00172">
    <property type="entry name" value="Zn_clus"/>
    <property type="match status" value="1"/>
</dbReference>
<dbReference type="PROSITE" id="PS50048">
    <property type="entry name" value="ZN2_CY6_FUNGAL_2"/>
    <property type="match status" value="1"/>
</dbReference>
<comment type="subcellular location">
    <subcellularLocation>
        <location evidence="1">Nucleus</location>
    </subcellularLocation>
</comment>
<evidence type="ECO:0000256" key="3">
    <source>
        <dbReference type="ARBA" id="ARBA00023015"/>
    </source>
</evidence>
<dbReference type="InterPro" id="IPR001138">
    <property type="entry name" value="Zn2Cys6_DnaBD"/>
</dbReference>
<dbReference type="SMART" id="SM00906">
    <property type="entry name" value="Fungal_trans"/>
    <property type="match status" value="1"/>
</dbReference>
<dbReference type="GO" id="GO:0000981">
    <property type="term" value="F:DNA-binding transcription factor activity, RNA polymerase II-specific"/>
    <property type="evidence" value="ECO:0007669"/>
    <property type="project" value="InterPro"/>
</dbReference>
<feature type="compositionally biased region" description="Basic and acidic residues" evidence="7">
    <location>
        <begin position="15"/>
        <end position="29"/>
    </location>
</feature>
<dbReference type="OrthoDB" id="4060227at2759"/>
<dbReference type="GO" id="GO:0006351">
    <property type="term" value="P:DNA-templated transcription"/>
    <property type="evidence" value="ECO:0007669"/>
    <property type="project" value="InterPro"/>
</dbReference>
<dbReference type="InterPro" id="IPR007219">
    <property type="entry name" value="XnlR_reg_dom"/>
</dbReference>
<evidence type="ECO:0000256" key="4">
    <source>
        <dbReference type="ARBA" id="ARBA00023125"/>
    </source>
</evidence>
<organism evidence="9 10">
    <name type="scientific">Ampelomyces quisqualis</name>
    <name type="common">Powdery mildew agent</name>
    <dbReference type="NCBI Taxonomy" id="50730"/>
    <lineage>
        <taxon>Eukaryota</taxon>
        <taxon>Fungi</taxon>
        <taxon>Dikarya</taxon>
        <taxon>Ascomycota</taxon>
        <taxon>Pezizomycotina</taxon>
        <taxon>Dothideomycetes</taxon>
        <taxon>Pleosporomycetidae</taxon>
        <taxon>Pleosporales</taxon>
        <taxon>Pleosporineae</taxon>
        <taxon>Phaeosphaeriaceae</taxon>
        <taxon>Ampelomyces</taxon>
    </lineage>
</organism>
<dbReference type="AlphaFoldDB" id="A0A6A5QHP3"/>
<evidence type="ECO:0000256" key="1">
    <source>
        <dbReference type="ARBA" id="ARBA00004123"/>
    </source>
</evidence>
<keyword evidence="6" id="KW-0539">Nucleus</keyword>
<reference evidence="9" key="1">
    <citation type="journal article" date="2020" name="Stud. Mycol.">
        <title>101 Dothideomycetes genomes: a test case for predicting lifestyles and emergence of pathogens.</title>
        <authorList>
            <person name="Haridas S."/>
            <person name="Albert R."/>
            <person name="Binder M."/>
            <person name="Bloem J."/>
            <person name="Labutti K."/>
            <person name="Salamov A."/>
            <person name="Andreopoulos B."/>
            <person name="Baker S."/>
            <person name="Barry K."/>
            <person name="Bills G."/>
            <person name="Bluhm B."/>
            <person name="Cannon C."/>
            <person name="Castanera R."/>
            <person name="Culley D."/>
            <person name="Daum C."/>
            <person name="Ezra D."/>
            <person name="Gonzalez J."/>
            <person name="Henrissat B."/>
            <person name="Kuo A."/>
            <person name="Liang C."/>
            <person name="Lipzen A."/>
            <person name="Lutzoni F."/>
            <person name="Magnuson J."/>
            <person name="Mondo S."/>
            <person name="Nolan M."/>
            <person name="Ohm R."/>
            <person name="Pangilinan J."/>
            <person name="Park H.-J."/>
            <person name="Ramirez L."/>
            <person name="Alfaro M."/>
            <person name="Sun H."/>
            <person name="Tritt A."/>
            <person name="Yoshinaga Y."/>
            <person name="Zwiers L.-H."/>
            <person name="Turgeon B."/>
            <person name="Goodwin S."/>
            <person name="Spatafora J."/>
            <person name="Crous P."/>
            <person name="Grigoriev I."/>
        </authorList>
    </citation>
    <scope>NUCLEOTIDE SEQUENCE</scope>
    <source>
        <strain evidence="9">HMLAC05119</strain>
    </source>
</reference>